<dbReference type="GeneID" id="28767296"/>
<accession>A0A177BT49</accession>
<feature type="region of interest" description="Disordered" evidence="1">
    <location>
        <begin position="125"/>
        <end position="182"/>
    </location>
</feature>
<proteinExistence type="predicted"/>
<reference evidence="2 3" key="1">
    <citation type="submission" date="2016-05" db="EMBL/GenBank/DDBJ databases">
        <title>Comparative analysis of secretome profiles of manganese(II)-oxidizing ascomycete fungi.</title>
        <authorList>
            <consortium name="DOE Joint Genome Institute"/>
            <person name="Zeiner C.A."/>
            <person name="Purvine S.O."/>
            <person name="Zink E.M."/>
            <person name="Wu S."/>
            <person name="Pasa-Tolic L."/>
            <person name="Chaput D.L."/>
            <person name="Haridas S."/>
            <person name="Grigoriev I.V."/>
            <person name="Santelli C.M."/>
            <person name="Hansel C.M."/>
        </authorList>
    </citation>
    <scope>NUCLEOTIDE SEQUENCE [LARGE SCALE GENOMIC DNA]</scope>
    <source>
        <strain evidence="2 3">AP3s5-JAC2a</strain>
    </source>
</reference>
<feature type="compositionally biased region" description="Polar residues" evidence="1">
    <location>
        <begin position="125"/>
        <end position="134"/>
    </location>
</feature>
<name>A0A177BT49_9PLEO</name>
<evidence type="ECO:0000313" key="2">
    <source>
        <dbReference type="EMBL" id="OAF98563.1"/>
    </source>
</evidence>
<keyword evidence="3" id="KW-1185">Reference proteome</keyword>
<evidence type="ECO:0000256" key="1">
    <source>
        <dbReference type="SAM" id="MobiDB-lite"/>
    </source>
</evidence>
<sequence>MWYWQDPVPSKTYALETRFEPQVARGPNVAKSMINRRYACFAEFGSADIVSRLSDEMLELPLNESDAVEDIAEDYRRGISIVIFPHHFGSRDNIVGTILHHIDHEQDAGPAVSHHRRPDFGLQSISSSAQQWSDANPDVTTDEAHAAPRRRGVRRTCAFHRRPSNRRSNTVRWNRPNRTPPRHISELRASAQTSHRILSEAYRPECARQCSRRGPPFEQLLHDTAKGR</sequence>
<feature type="compositionally biased region" description="Basic residues" evidence="1">
    <location>
        <begin position="147"/>
        <end position="165"/>
    </location>
</feature>
<dbReference type="InParanoid" id="A0A177BT49"/>
<dbReference type="Proteomes" id="UP000077069">
    <property type="component" value="Unassembled WGS sequence"/>
</dbReference>
<organism evidence="2 3">
    <name type="scientific">Paraphaeosphaeria sporulosa</name>
    <dbReference type="NCBI Taxonomy" id="1460663"/>
    <lineage>
        <taxon>Eukaryota</taxon>
        <taxon>Fungi</taxon>
        <taxon>Dikarya</taxon>
        <taxon>Ascomycota</taxon>
        <taxon>Pezizomycotina</taxon>
        <taxon>Dothideomycetes</taxon>
        <taxon>Pleosporomycetidae</taxon>
        <taxon>Pleosporales</taxon>
        <taxon>Massarineae</taxon>
        <taxon>Didymosphaeriaceae</taxon>
        <taxon>Paraphaeosphaeria</taxon>
    </lineage>
</organism>
<dbReference type="EMBL" id="KV441566">
    <property type="protein sequence ID" value="OAF98563.1"/>
    <property type="molecule type" value="Genomic_DNA"/>
</dbReference>
<dbReference type="AlphaFoldDB" id="A0A177BT49"/>
<protein>
    <submittedName>
        <fullName evidence="2">Uncharacterized protein</fullName>
    </submittedName>
</protein>
<dbReference type="RefSeq" id="XP_018028929.1">
    <property type="nucleotide sequence ID" value="XM_018183810.1"/>
</dbReference>
<gene>
    <name evidence="2" type="ORF">CC84DRAFT_1234294</name>
</gene>
<evidence type="ECO:0000313" key="3">
    <source>
        <dbReference type="Proteomes" id="UP000077069"/>
    </source>
</evidence>